<gene>
    <name evidence="2" type="ORF">AMK59_7266</name>
</gene>
<proteinExistence type="predicted"/>
<name>A0A0T6AU04_9SCAR</name>
<evidence type="ECO:0000313" key="2">
    <source>
        <dbReference type="EMBL" id="KRT78552.1"/>
    </source>
</evidence>
<feature type="non-terminal residue" evidence="2">
    <location>
        <position position="1"/>
    </location>
</feature>
<accession>A0A0T6AU04</accession>
<reference evidence="2 3" key="1">
    <citation type="submission" date="2015-09" db="EMBL/GenBank/DDBJ databases">
        <title>Draft genome of the scarab beetle Oryctes borbonicus.</title>
        <authorList>
            <person name="Meyer J.M."/>
            <person name="Markov G.V."/>
            <person name="Baskaran P."/>
            <person name="Herrmann M."/>
            <person name="Sommer R.J."/>
            <person name="Roedelsperger C."/>
        </authorList>
    </citation>
    <scope>NUCLEOTIDE SEQUENCE [LARGE SCALE GENOMIC DNA]</scope>
    <source>
        <strain evidence="2">OB123</strain>
        <tissue evidence="2">Whole animal</tissue>
    </source>
</reference>
<dbReference type="PANTHER" id="PTHR32046">
    <property type="entry name" value="G DOMAIN-CONTAINING PROTEIN"/>
    <property type="match status" value="1"/>
</dbReference>
<sequence length="286" mass="33007">NKSFATAKKMLQYCANLPSVPMQGIVSINESRRIIMRLAKPVVQLMILYEKAVVRLADHEEELQENKDNIVELKQRLYVPVMETYVKEKLIVTDTHTGHSFGIAVGISAKPPFLDKLDIDYKYDDTNTSHVEEKLGSREKIIRDPEIDNLLKQEKDLAKILKKEIEKLEAQSEEYQSEAKEILAVVSKFIVFLKENAMVSSKDPFQEYLENVIEEETLGGGNERVIAGLQRLLNRYKVKKRVTSGVFPEDIRDAMYDLFRLKNSGSTFKQIMDRKYVFNDQLQITQ</sequence>
<dbReference type="AlphaFoldDB" id="A0A0T6AU04"/>
<evidence type="ECO:0000256" key="1">
    <source>
        <dbReference type="SAM" id="Coils"/>
    </source>
</evidence>
<dbReference type="Proteomes" id="UP000051574">
    <property type="component" value="Unassembled WGS sequence"/>
</dbReference>
<evidence type="ECO:0000313" key="3">
    <source>
        <dbReference type="Proteomes" id="UP000051574"/>
    </source>
</evidence>
<dbReference type="OrthoDB" id="10394840at2759"/>
<feature type="coiled-coil region" evidence="1">
    <location>
        <begin position="151"/>
        <end position="185"/>
    </location>
</feature>
<feature type="coiled-coil region" evidence="1">
    <location>
        <begin position="49"/>
        <end position="76"/>
    </location>
</feature>
<protein>
    <submittedName>
        <fullName evidence="2">Uncharacterized protein</fullName>
    </submittedName>
</protein>
<comment type="caution">
    <text evidence="2">The sequence shown here is derived from an EMBL/GenBank/DDBJ whole genome shotgun (WGS) entry which is preliminary data.</text>
</comment>
<organism evidence="2 3">
    <name type="scientific">Oryctes borbonicus</name>
    <dbReference type="NCBI Taxonomy" id="1629725"/>
    <lineage>
        <taxon>Eukaryota</taxon>
        <taxon>Metazoa</taxon>
        <taxon>Ecdysozoa</taxon>
        <taxon>Arthropoda</taxon>
        <taxon>Hexapoda</taxon>
        <taxon>Insecta</taxon>
        <taxon>Pterygota</taxon>
        <taxon>Neoptera</taxon>
        <taxon>Endopterygota</taxon>
        <taxon>Coleoptera</taxon>
        <taxon>Polyphaga</taxon>
        <taxon>Scarabaeiformia</taxon>
        <taxon>Scarabaeidae</taxon>
        <taxon>Dynastinae</taxon>
        <taxon>Oryctes</taxon>
    </lineage>
</organism>
<keyword evidence="3" id="KW-1185">Reference proteome</keyword>
<keyword evidence="1" id="KW-0175">Coiled coil</keyword>
<dbReference type="PANTHER" id="PTHR32046:SF11">
    <property type="entry name" value="IMMUNE-ASSOCIATED NUCLEOTIDE-BINDING PROTEIN 10-LIKE"/>
    <property type="match status" value="1"/>
</dbReference>
<dbReference type="EMBL" id="LJIG01022819">
    <property type="protein sequence ID" value="KRT78552.1"/>
    <property type="molecule type" value="Genomic_DNA"/>
</dbReference>